<proteinExistence type="predicted"/>
<dbReference type="AlphaFoldDB" id="A0AAV6UAV6"/>
<evidence type="ECO:0000256" key="1">
    <source>
        <dbReference type="SAM" id="MobiDB-lite"/>
    </source>
</evidence>
<dbReference type="EMBL" id="JAFNEN010000522">
    <property type="protein sequence ID" value="KAG8181294.1"/>
    <property type="molecule type" value="Genomic_DNA"/>
</dbReference>
<sequence length="141" mass="15400">MLQWGVIPSVDVSPSYNPGMRKDADGKWNFCPPLMKKKQHVDSKPPSPNTHPGNPKPPPKPNTQTTRTAESEPPVPAESCSVREQTSRPVPFARGIHPTLRTGKKKKSISCAPLLCVFGGDVAQRLFRGQRIGLPAAHGYQ</sequence>
<gene>
    <name evidence="2" type="ORF">JTE90_019386</name>
</gene>
<accession>A0AAV6UAV6</accession>
<dbReference type="Proteomes" id="UP000827092">
    <property type="component" value="Unassembled WGS sequence"/>
</dbReference>
<comment type="caution">
    <text evidence="2">The sequence shown here is derived from an EMBL/GenBank/DDBJ whole genome shotgun (WGS) entry which is preliminary data.</text>
</comment>
<evidence type="ECO:0000313" key="3">
    <source>
        <dbReference type="Proteomes" id="UP000827092"/>
    </source>
</evidence>
<protein>
    <submittedName>
        <fullName evidence="2">Uncharacterized protein</fullName>
    </submittedName>
</protein>
<keyword evidence="3" id="KW-1185">Reference proteome</keyword>
<name>A0AAV6UAV6_9ARAC</name>
<feature type="compositionally biased region" description="Pro residues" evidence="1">
    <location>
        <begin position="45"/>
        <end position="61"/>
    </location>
</feature>
<feature type="region of interest" description="Disordered" evidence="1">
    <location>
        <begin position="1"/>
        <end position="104"/>
    </location>
</feature>
<reference evidence="2 3" key="1">
    <citation type="journal article" date="2022" name="Nat. Ecol. Evol.">
        <title>A masculinizing supergene underlies an exaggerated male reproductive morph in a spider.</title>
        <authorList>
            <person name="Hendrickx F."/>
            <person name="De Corte Z."/>
            <person name="Sonet G."/>
            <person name="Van Belleghem S.M."/>
            <person name="Kostlbacher S."/>
            <person name="Vangestel C."/>
        </authorList>
    </citation>
    <scope>NUCLEOTIDE SEQUENCE [LARGE SCALE GENOMIC DNA]</scope>
    <source>
        <strain evidence="2">W744_W776</strain>
    </source>
</reference>
<organism evidence="2 3">
    <name type="scientific">Oedothorax gibbosus</name>
    <dbReference type="NCBI Taxonomy" id="931172"/>
    <lineage>
        <taxon>Eukaryota</taxon>
        <taxon>Metazoa</taxon>
        <taxon>Ecdysozoa</taxon>
        <taxon>Arthropoda</taxon>
        <taxon>Chelicerata</taxon>
        <taxon>Arachnida</taxon>
        <taxon>Araneae</taxon>
        <taxon>Araneomorphae</taxon>
        <taxon>Entelegynae</taxon>
        <taxon>Araneoidea</taxon>
        <taxon>Linyphiidae</taxon>
        <taxon>Erigoninae</taxon>
        <taxon>Oedothorax</taxon>
    </lineage>
</organism>
<evidence type="ECO:0000313" key="2">
    <source>
        <dbReference type="EMBL" id="KAG8181294.1"/>
    </source>
</evidence>